<dbReference type="AlphaFoldDB" id="A0AAV0C7U2"/>
<comment type="caution">
    <text evidence="1">The sequence shown here is derived from an EMBL/GenBank/DDBJ whole genome shotgun (WGS) entry which is preliminary data.</text>
</comment>
<accession>A0AAV0C7U2</accession>
<reference evidence="1" key="1">
    <citation type="submission" date="2022-07" db="EMBL/GenBank/DDBJ databases">
        <authorList>
            <person name="Macas J."/>
            <person name="Novak P."/>
            <person name="Neumann P."/>
        </authorList>
    </citation>
    <scope>NUCLEOTIDE SEQUENCE</scope>
</reference>
<dbReference type="Proteomes" id="UP001152523">
    <property type="component" value="Unassembled WGS sequence"/>
</dbReference>
<sequence>MKVPESGLMRFIKRTNVKIIYDERVPIDEAKIVCRQEDYFHIKKVIKAEGIFGNLRALPSWAVLLWKYGFRK</sequence>
<dbReference type="EMBL" id="CAMAPF010000013">
    <property type="protein sequence ID" value="CAH9067500.1"/>
    <property type="molecule type" value="Genomic_DNA"/>
</dbReference>
<evidence type="ECO:0000313" key="1">
    <source>
        <dbReference type="EMBL" id="CAH9067500.1"/>
    </source>
</evidence>
<proteinExistence type="predicted"/>
<keyword evidence="2" id="KW-1185">Reference proteome</keyword>
<organism evidence="1 2">
    <name type="scientific">Cuscuta epithymum</name>
    <dbReference type="NCBI Taxonomy" id="186058"/>
    <lineage>
        <taxon>Eukaryota</taxon>
        <taxon>Viridiplantae</taxon>
        <taxon>Streptophyta</taxon>
        <taxon>Embryophyta</taxon>
        <taxon>Tracheophyta</taxon>
        <taxon>Spermatophyta</taxon>
        <taxon>Magnoliopsida</taxon>
        <taxon>eudicotyledons</taxon>
        <taxon>Gunneridae</taxon>
        <taxon>Pentapetalae</taxon>
        <taxon>asterids</taxon>
        <taxon>lamiids</taxon>
        <taxon>Solanales</taxon>
        <taxon>Convolvulaceae</taxon>
        <taxon>Cuscuteae</taxon>
        <taxon>Cuscuta</taxon>
        <taxon>Cuscuta subgen. Cuscuta</taxon>
    </lineage>
</organism>
<protein>
    <submittedName>
        <fullName evidence="1">Uncharacterized protein</fullName>
    </submittedName>
</protein>
<gene>
    <name evidence="1" type="ORF">CEPIT_LOCUS2579</name>
</gene>
<name>A0AAV0C7U2_9ASTE</name>
<evidence type="ECO:0000313" key="2">
    <source>
        <dbReference type="Proteomes" id="UP001152523"/>
    </source>
</evidence>